<comment type="subcellular location">
    <subcellularLocation>
        <location evidence="1">Nucleus</location>
    </subcellularLocation>
</comment>
<evidence type="ECO:0000313" key="9">
    <source>
        <dbReference type="EMBL" id="KAF2303834.1"/>
    </source>
</evidence>
<organism evidence="9 10">
    <name type="scientific">Hevea brasiliensis</name>
    <name type="common">Para rubber tree</name>
    <name type="synonym">Siphonia brasiliensis</name>
    <dbReference type="NCBI Taxonomy" id="3981"/>
    <lineage>
        <taxon>Eukaryota</taxon>
        <taxon>Viridiplantae</taxon>
        <taxon>Streptophyta</taxon>
        <taxon>Embryophyta</taxon>
        <taxon>Tracheophyta</taxon>
        <taxon>Spermatophyta</taxon>
        <taxon>Magnoliopsida</taxon>
        <taxon>eudicotyledons</taxon>
        <taxon>Gunneridae</taxon>
        <taxon>Pentapetalae</taxon>
        <taxon>rosids</taxon>
        <taxon>fabids</taxon>
        <taxon>Malpighiales</taxon>
        <taxon>Euphorbiaceae</taxon>
        <taxon>Crotonoideae</taxon>
        <taxon>Micrandreae</taxon>
        <taxon>Hevea</taxon>
    </lineage>
</organism>
<evidence type="ECO:0000256" key="5">
    <source>
        <dbReference type="ARBA" id="ARBA00023163"/>
    </source>
</evidence>
<dbReference type="InterPro" id="IPR001471">
    <property type="entry name" value="AP2/ERF_dom"/>
</dbReference>
<gene>
    <name evidence="9" type="ORF">GH714_023701</name>
</gene>
<evidence type="ECO:0000256" key="1">
    <source>
        <dbReference type="ARBA" id="ARBA00004123"/>
    </source>
</evidence>
<dbReference type="InterPro" id="IPR036955">
    <property type="entry name" value="AP2/ERF_dom_sf"/>
</dbReference>
<dbReference type="AlphaFoldDB" id="A0A6A6LS44"/>
<dbReference type="PANTHER" id="PTHR31677">
    <property type="entry name" value="AP2 DOMAIN CLASS TRANSCRIPTION FACTOR"/>
    <property type="match status" value="1"/>
</dbReference>
<evidence type="ECO:0000256" key="6">
    <source>
        <dbReference type="ARBA" id="ARBA00023242"/>
    </source>
</evidence>
<dbReference type="GO" id="GO:0003677">
    <property type="term" value="F:DNA binding"/>
    <property type="evidence" value="ECO:0007669"/>
    <property type="project" value="UniProtKB-KW"/>
</dbReference>
<dbReference type="CDD" id="cd00018">
    <property type="entry name" value="AP2"/>
    <property type="match status" value="1"/>
</dbReference>
<keyword evidence="5" id="KW-0804">Transcription</keyword>
<evidence type="ECO:0000256" key="2">
    <source>
        <dbReference type="ARBA" id="ARBA00022745"/>
    </source>
</evidence>
<feature type="region of interest" description="Disordered" evidence="7">
    <location>
        <begin position="1"/>
        <end position="36"/>
    </location>
</feature>
<name>A0A6A6LS44_HEVBR</name>
<keyword evidence="3" id="KW-0805">Transcription regulation</keyword>
<dbReference type="GO" id="GO:0005634">
    <property type="term" value="C:nucleus"/>
    <property type="evidence" value="ECO:0007669"/>
    <property type="project" value="UniProtKB-SubCell"/>
</dbReference>
<evidence type="ECO:0000256" key="3">
    <source>
        <dbReference type="ARBA" id="ARBA00023015"/>
    </source>
</evidence>
<dbReference type="SMART" id="SM00380">
    <property type="entry name" value="AP2"/>
    <property type="match status" value="1"/>
</dbReference>
<dbReference type="SUPFAM" id="SSF54171">
    <property type="entry name" value="DNA-binding domain"/>
    <property type="match status" value="1"/>
</dbReference>
<dbReference type="Gene3D" id="3.30.730.10">
    <property type="entry name" value="AP2/ERF domain"/>
    <property type="match status" value="1"/>
</dbReference>
<feature type="domain" description="AP2/ERF" evidence="8">
    <location>
        <begin position="34"/>
        <end position="91"/>
    </location>
</feature>
<reference evidence="9 10" key="1">
    <citation type="journal article" date="2020" name="Mol. Plant">
        <title>The Chromosome-Based Rubber Tree Genome Provides New Insights into Spurge Genome Evolution and Rubber Biosynthesis.</title>
        <authorList>
            <person name="Liu J."/>
            <person name="Shi C."/>
            <person name="Shi C.C."/>
            <person name="Li W."/>
            <person name="Zhang Q.J."/>
            <person name="Zhang Y."/>
            <person name="Li K."/>
            <person name="Lu H.F."/>
            <person name="Shi C."/>
            <person name="Zhu S.T."/>
            <person name="Xiao Z.Y."/>
            <person name="Nan H."/>
            <person name="Yue Y."/>
            <person name="Zhu X.G."/>
            <person name="Wu Y."/>
            <person name="Hong X.N."/>
            <person name="Fan G.Y."/>
            <person name="Tong Y."/>
            <person name="Zhang D."/>
            <person name="Mao C.L."/>
            <person name="Liu Y.L."/>
            <person name="Hao S.J."/>
            <person name="Liu W.Q."/>
            <person name="Lv M.Q."/>
            <person name="Zhang H.B."/>
            <person name="Liu Y."/>
            <person name="Hu-Tang G.R."/>
            <person name="Wang J.P."/>
            <person name="Wang J.H."/>
            <person name="Sun Y.H."/>
            <person name="Ni S.B."/>
            <person name="Chen W.B."/>
            <person name="Zhang X.C."/>
            <person name="Jiao Y.N."/>
            <person name="Eichler E.E."/>
            <person name="Li G.H."/>
            <person name="Liu X."/>
            <person name="Gao L.Z."/>
        </authorList>
    </citation>
    <scope>NUCLEOTIDE SEQUENCE [LARGE SCALE GENOMIC DNA]</scope>
    <source>
        <strain evidence="10">cv. GT1</strain>
        <tissue evidence="9">Leaf</tissue>
    </source>
</reference>
<protein>
    <recommendedName>
        <fullName evidence="8">AP2/ERF domain-containing protein</fullName>
    </recommendedName>
</protein>
<dbReference type="FunFam" id="3.30.730.10:FF:000001">
    <property type="entry name" value="Ethylene-responsive transcription factor 2"/>
    <property type="match status" value="1"/>
</dbReference>
<evidence type="ECO:0000313" key="10">
    <source>
        <dbReference type="Proteomes" id="UP000467840"/>
    </source>
</evidence>
<dbReference type="PRINTS" id="PR00367">
    <property type="entry name" value="ETHRSPELEMNT"/>
</dbReference>
<keyword evidence="10" id="KW-1185">Reference proteome</keyword>
<evidence type="ECO:0000256" key="4">
    <source>
        <dbReference type="ARBA" id="ARBA00023125"/>
    </source>
</evidence>
<feature type="compositionally biased region" description="Low complexity" evidence="7">
    <location>
        <begin position="131"/>
        <end position="142"/>
    </location>
</feature>
<keyword evidence="4" id="KW-0238">DNA-binding</keyword>
<dbReference type="PANTHER" id="PTHR31677:SF252">
    <property type="entry name" value="ETHYLENE-RESPONSIVE TRANSCRIPTION FACTOR 3"/>
    <property type="match status" value="1"/>
</dbReference>
<dbReference type="PROSITE" id="PS51032">
    <property type="entry name" value="AP2_ERF"/>
    <property type="match status" value="1"/>
</dbReference>
<dbReference type="GO" id="GO:0003700">
    <property type="term" value="F:DNA-binding transcription factor activity"/>
    <property type="evidence" value="ECO:0007669"/>
    <property type="project" value="InterPro"/>
</dbReference>
<dbReference type="EMBL" id="JAAGAX010000009">
    <property type="protein sequence ID" value="KAF2303834.1"/>
    <property type="molecule type" value="Genomic_DNA"/>
</dbReference>
<dbReference type="GO" id="GO:0009873">
    <property type="term" value="P:ethylene-activated signaling pathway"/>
    <property type="evidence" value="ECO:0007669"/>
    <property type="project" value="UniProtKB-KW"/>
</dbReference>
<dbReference type="Proteomes" id="UP000467840">
    <property type="component" value="Chromosome 16"/>
</dbReference>
<keyword evidence="6" id="KW-0539">Nucleus</keyword>
<dbReference type="InterPro" id="IPR016177">
    <property type="entry name" value="DNA-bd_dom_sf"/>
</dbReference>
<evidence type="ECO:0000259" key="8">
    <source>
        <dbReference type="PROSITE" id="PS51032"/>
    </source>
</evidence>
<proteinExistence type="predicted"/>
<sequence>MRRGKGAAAAAVAKQVVEPNGSAPQNITNGKEPRYRGVRKRPWGRFAAEIRDPWKKTRVWLGTFDSAEDAARAYDAAARSLRGPKAKTNFVSDSHLSPFTYQNPQDAFMDHRLYTANGFPEHPVNPQRPTSSSQSSTVESFSGPRPPSQQTTTATKKSGLLLSATAPRKKSPDTTDVAGKVSTAHDIVSFALKFLGEWQQAHVGASNAPPVTMQVQHSVWSKPMVGRLKCYLDADALRDEVNIRV</sequence>
<feature type="region of interest" description="Disordered" evidence="7">
    <location>
        <begin position="116"/>
        <end position="177"/>
    </location>
</feature>
<comment type="caution">
    <text evidence="9">The sequence shown here is derived from an EMBL/GenBank/DDBJ whole genome shotgun (WGS) entry which is preliminary data.</text>
</comment>
<dbReference type="Pfam" id="PF00847">
    <property type="entry name" value="AP2"/>
    <property type="match status" value="1"/>
</dbReference>
<evidence type="ECO:0000256" key="7">
    <source>
        <dbReference type="SAM" id="MobiDB-lite"/>
    </source>
</evidence>
<accession>A0A6A6LS44</accession>
<keyword evidence="2" id="KW-0936">Ethylene signaling pathway</keyword>